<dbReference type="AlphaFoldDB" id="X5MFD6"/>
<accession>X5MFD6</accession>
<name>X5MFD6_9HYPH</name>
<evidence type="ECO:0000313" key="2">
    <source>
        <dbReference type="EMBL" id="CDO59739.1"/>
    </source>
</evidence>
<keyword evidence="1" id="KW-1133">Transmembrane helix</keyword>
<feature type="transmembrane region" description="Helical" evidence="1">
    <location>
        <begin position="12"/>
        <end position="36"/>
    </location>
</feature>
<dbReference type="RefSeq" id="WP_043950302.1">
    <property type="nucleotide sequence ID" value="NZ_HG966617.1"/>
</dbReference>
<keyword evidence="1" id="KW-0812">Transmembrane</keyword>
<protein>
    <submittedName>
        <fullName evidence="2">Uncharacterized protein</fullName>
    </submittedName>
</protein>
<evidence type="ECO:0000313" key="3">
    <source>
        <dbReference type="Proteomes" id="UP000032160"/>
    </source>
</evidence>
<sequence length="123" mass="12905">MRAETTKADDWATHLGGMLAFAAGFASIYILCGAVASGFDALQALLIDLGILGVGLVVWGGTKLRRLVVQRVVLSHHASVGARFARKDFAAMSGHLSGAETRMARPLTRPGHPLNDVGMPVPA</sequence>
<evidence type="ECO:0000256" key="1">
    <source>
        <dbReference type="SAM" id="Phobius"/>
    </source>
</evidence>
<dbReference type="HOGENOM" id="CLU_2011125_0_0_5"/>
<feature type="transmembrane region" description="Helical" evidence="1">
    <location>
        <begin position="42"/>
        <end position="61"/>
    </location>
</feature>
<gene>
    <name evidence="2" type="ORF">BN1012_Phect1525</name>
</gene>
<proteinExistence type="predicted"/>
<dbReference type="KEGG" id="pect:BN1012_Phect1525"/>
<keyword evidence="3" id="KW-1185">Reference proteome</keyword>
<reference evidence="2 3" key="1">
    <citation type="journal article" date="2014" name="Front. Genet.">
        <title>Genome and metabolic network of "Candidatus Phaeomarinobacter ectocarpi" Ec32, a new candidate genus of Alphaproteobacteria frequently associated with brown algae.</title>
        <authorList>
            <person name="Dittami S.M."/>
            <person name="Barbeyron T."/>
            <person name="Boyen C."/>
            <person name="Cambefort J."/>
            <person name="Collet G."/>
            <person name="Delage L."/>
            <person name="Gobet A."/>
            <person name="Groisillier A."/>
            <person name="Leblanc C."/>
            <person name="Michel G."/>
            <person name="Scornet D."/>
            <person name="Siegel A."/>
            <person name="Tapia J.E."/>
            <person name="Tonon T."/>
        </authorList>
    </citation>
    <scope>NUCLEOTIDE SEQUENCE [LARGE SCALE GENOMIC DNA]</scope>
    <source>
        <strain evidence="2 3">Ec32</strain>
    </source>
</reference>
<dbReference type="Proteomes" id="UP000032160">
    <property type="component" value="Chromosome I"/>
</dbReference>
<organism evidence="2 3">
    <name type="scientific">Candidatus Phaeomarinibacter ectocarpi</name>
    <dbReference type="NCBI Taxonomy" id="1458461"/>
    <lineage>
        <taxon>Bacteria</taxon>
        <taxon>Pseudomonadati</taxon>
        <taxon>Pseudomonadota</taxon>
        <taxon>Alphaproteobacteria</taxon>
        <taxon>Hyphomicrobiales</taxon>
        <taxon>Parvibaculaceae</taxon>
        <taxon>Candidatus Phaeomarinibacter</taxon>
    </lineage>
</organism>
<dbReference type="EMBL" id="HG966617">
    <property type="protein sequence ID" value="CDO59739.1"/>
    <property type="molecule type" value="Genomic_DNA"/>
</dbReference>
<keyword evidence="1" id="KW-0472">Membrane</keyword>